<proteinExistence type="predicted"/>
<name>A0A5B6UMW6_9ROSI</name>
<keyword evidence="2" id="KW-0812">Transmembrane</keyword>
<feature type="region of interest" description="Disordered" evidence="1">
    <location>
        <begin position="108"/>
        <end position="149"/>
    </location>
</feature>
<feature type="transmembrane region" description="Helical" evidence="2">
    <location>
        <begin position="76"/>
        <end position="97"/>
    </location>
</feature>
<reference evidence="4" key="1">
    <citation type="journal article" date="2019" name="Plant Biotechnol. J.">
        <title>Genome sequencing of the Australian wild diploid species Gossypium australe highlights disease resistance and delayed gland morphogenesis.</title>
        <authorList>
            <person name="Cai Y."/>
            <person name="Cai X."/>
            <person name="Wang Q."/>
            <person name="Wang P."/>
            <person name="Zhang Y."/>
            <person name="Cai C."/>
            <person name="Xu Y."/>
            <person name="Wang K."/>
            <person name="Zhou Z."/>
            <person name="Wang C."/>
            <person name="Geng S."/>
            <person name="Li B."/>
            <person name="Dong Q."/>
            <person name="Hou Y."/>
            <person name="Wang H."/>
            <person name="Ai P."/>
            <person name="Liu Z."/>
            <person name="Yi F."/>
            <person name="Sun M."/>
            <person name="An G."/>
            <person name="Cheng J."/>
            <person name="Zhang Y."/>
            <person name="Shi Q."/>
            <person name="Xie Y."/>
            <person name="Shi X."/>
            <person name="Chang Y."/>
            <person name="Huang F."/>
            <person name="Chen Y."/>
            <person name="Hong S."/>
            <person name="Mi L."/>
            <person name="Sun Q."/>
            <person name="Zhang L."/>
            <person name="Zhou B."/>
            <person name="Peng R."/>
            <person name="Zhang X."/>
            <person name="Liu F."/>
        </authorList>
    </citation>
    <scope>NUCLEOTIDE SEQUENCE [LARGE SCALE GENOMIC DNA]</scope>
    <source>
        <strain evidence="4">cv. PA1801</strain>
    </source>
</reference>
<dbReference type="Proteomes" id="UP000325315">
    <property type="component" value="Unassembled WGS sequence"/>
</dbReference>
<comment type="caution">
    <text evidence="3">The sequence shown here is derived from an EMBL/GenBank/DDBJ whole genome shotgun (WGS) entry which is preliminary data.</text>
</comment>
<organism evidence="3 4">
    <name type="scientific">Gossypium australe</name>
    <dbReference type="NCBI Taxonomy" id="47621"/>
    <lineage>
        <taxon>Eukaryota</taxon>
        <taxon>Viridiplantae</taxon>
        <taxon>Streptophyta</taxon>
        <taxon>Embryophyta</taxon>
        <taxon>Tracheophyta</taxon>
        <taxon>Spermatophyta</taxon>
        <taxon>Magnoliopsida</taxon>
        <taxon>eudicotyledons</taxon>
        <taxon>Gunneridae</taxon>
        <taxon>Pentapetalae</taxon>
        <taxon>rosids</taxon>
        <taxon>malvids</taxon>
        <taxon>Malvales</taxon>
        <taxon>Malvaceae</taxon>
        <taxon>Malvoideae</taxon>
        <taxon>Gossypium</taxon>
    </lineage>
</organism>
<protein>
    <submittedName>
        <fullName evidence="3">Vacuolar protein sorting-associated protein 2-like protein 3-like isoform X1</fullName>
    </submittedName>
</protein>
<evidence type="ECO:0000256" key="1">
    <source>
        <dbReference type="SAM" id="MobiDB-lite"/>
    </source>
</evidence>
<dbReference type="OrthoDB" id="5594417at2759"/>
<evidence type="ECO:0000256" key="2">
    <source>
        <dbReference type="SAM" id="Phobius"/>
    </source>
</evidence>
<evidence type="ECO:0000313" key="4">
    <source>
        <dbReference type="Proteomes" id="UP000325315"/>
    </source>
</evidence>
<feature type="compositionally biased region" description="Basic and acidic residues" evidence="1">
    <location>
        <begin position="119"/>
        <end position="134"/>
    </location>
</feature>
<evidence type="ECO:0000313" key="3">
    <source>
        <dbReference type="EMBL" id="KAA3458703.1"/>
    </source>
</evidence>
<sequence>MREWVKERGKAKKLKNRRQAETAVADTKTVTTTVVAATPDINGDIGNIGKAAGALSMLVPLKALLVVWLLPPRSNGATIIGVTIAAIGVAAVSFLVINLNIHRPKNQWSGGLCRRKSKEKLADNGRATEPERTGEAAMEGKGSMRAEIN</sequence>
<dbReference type="EMBL" id="SMMG02000010">
    <property type="protein sequence ID" value="KAA3458703.1"/>
    <property type="molecule type" value="Genomic_DNA"/>
</dbReference>
<keyword evidence="2" id="KW-0472">Membrane</keyword>
<gene>
    <name evidence="3" type="ORF">EPI10_013285</name>
</gene>
<feature type="transmembrane region" description="Helical" evidence="2">
    <location>
        <begin position="51"/>
        <end position="70"/>
    </location>
</feature>
<keyword evidence="2" id="KW-1133">Transmembrane helix</keyword>
<accession>A0A5B6UMW6</accession>
<dbReference type="AlphaFoldDB" id="A0A5B6UMW6"/>
<keyword evidence="4" id="KW-1185">Reference proteome</keyword>